<reference evidence="2 3" key="1">
    <citation type="submission" date="2023-12" db="EMBL/GenBank/DDBJ databases">
        <title>Baltic Sea Cyanobacteria.</title>
        <authorList>
            <person name="Delbaje E."/>
            <person name="Fewer D.P."/>
            <person name="Shishido T.K."/>
        </authorList>
    </citation>
    <scope>NUCLEOTIDE SEQUENCE [LARGE SCALE GENOMIC DNA]</scope>
    <source>
        <strain evidence="2 3">UHCC 0139</strain>
    </source>
</reference>
<keyword evidence="3" id="KW-1185">Reference proteome</keyword>
<accession>A0ABU5RSH6</accession>
<dbReference type="Proteomes" id="UP001304461">
    <property type="component" value="Unassembled WGS sequence"/>
</dbReference>
<dbReference type="RefSeq" id="WP_323304784.1">
    <property type="nucleotide sequence ID" value="NZ_JAYGHX010000002.1"/>
</dbReference>
<evidence type="ECO:0000313" key="3">
    <source>
        <dbReference type="Proteomes" id="UP001304461"/>
    </source>
</evidence>
<comment type="caution">
    <text evidence="2">The sequence shown here is derived from an EMBL/GenBank/DDBJ whole genome shotgun (WGS) entry which is preliminary data.</text>
</comment>
<evidence type="ECO:0008006" key="4">
    <source>
        <dbReference type="Google" id="ProtNLM"/>
    </source>
</evidence>
<feature type="transmembrane region" description="Helical" evidence="1">
    <location>
        <begin position="42"/>
        <end position="63"/>
    </location>
</feature>
<keyword evidence="1" id="KW-0472">Membrane</keyword>
<proteinExistence type="predicted"/>
<keyword evidence="1" id="KW-1133">Transmembrane helix</keyword>
<dbReference type="EMBL" id="JAYGHX010000002">
    <property type="protein sequence ID" value="MEA5390712.1"/>
    <property type="molecule type" value="Genomic_DNA"/>
</dbReference>
<gene>
    <name evidence="2" type="ORF">VB738_05485</name>
</gene>
<keyword evidence="1" id="KW-0812">Transmembrane</keyword>
<name>A0ABU5RSH6_9CYAN</name>
<evidence type="ECO:0000313" key="2">
    <source>
        <dbReference type="EMBL" id="MEA5390712.1"/>
    </source>
</evidence>
<organism evidence="2 3">
    <name type="scientific">Cyanobium gracile UHCC 0139</name>
    <dbReference type="NCBI Taxonomy" id="3110308"/>
    <lineage>
        <taxon>Bacteria</taxon>
        <taxon>Bacillati</taxon>
        <taxon>Cyanobacteriota</taxon>
        <taxon>Cyanophyceae</taxon>
        <taxon>Synechococcales</taxon>
        <taxon>Prochlorococcaceae</taxon>
        <taxon>Cyanobium</taxon>
    </lineage>
</organism>
<sequence length="293" mass="31868">MARFRCPTCRGRPLRLQQPFTGLPRCGRCGDLLEPKPRHGRAWGLAGGVAVLVLGGAALSGLLEPMGSLPEQAPEITTRLLERFDPAPDPRQRPMALIEGGLLENLKEADRQWIPTAEPLAGGGIRFLYRRRAGEPELSVDELQDLIDSPPDHGEKRSAIVELLSVLEAAGVQVQLTEPRKTGAAGEWDHAARTLRIKPAVVDKGTVDFAQVLNHEAIHVAQSCAAGGLRSVPRTLGLSQEVPPELKLHLDDPLYAGASDWEKALEREAYANQRLLELGTTLVRSHCRVRATG</sequence>
<protein>
    <recommendedName>
        <fullName evidence="4">DUF4157 domain-containing protein</fullName>
    </recommendedName>
</protein>
<evidence type="ECO:0000256" key="1">
    <source>
        <dbReference type="SAM" id="Phobius"/>
    </source>
</evidence>